<proteinExistence type="predicted"/>
<dbReference type="eggNOG" id="COG1413">
    <property type="taxonomic scope" value="Bacteria"/>
</dbReference>
<accession>L8JVY9</accession>
<protein>
    <recommendedName>
        <fullName evidence="3">HEAT repeat domain-containing protein</fullName>
    </recommendedName>
</protein>
<evidence type="ECO:0000313" key="2">
    <source>
        <dbReference type="Proteomes" id="UP000011135"/>
    </source>
</evidence>
<keyword evidence="2" id="KW-1185">Reference proteome</keyword>
<gene>
    <name evidence="1" type="ORF">C900_05260</name>
</gene>
<dbReference type="Gene3D" id="1.25.10.10">
    <property type="entry name" value="Leucine-rich Repeat Variant"/>
    <property type="match status" value="1"/>
</dbReference>
<dbReference type="Proteomes" id="UP000011135">
    <property type="component" value="Unassembled WGS sequence"/>
</dbReference>
<dbReference type="InterPro" id="IPR011989">
    <property type="entry name" value="ARM-like"/>
</dbReference>
<dbReference type="AlphaFoldDB" id="L8JVY9"/>
<name>L8JVY9_9BACT</name>
<organism evidence="1 2">
    <name type="scientific">Fulvivirga imtechensis AK7</name>
    <dbReference type="NCBI Taxonomy" id="1237149"/>
    <lineage>
        <taxon>Bacteria</taxon>
        <taxon>Pseudomonadati</taxon>
        <taxon>Bacteroidota</taxon>
        <taxon>Cytophagia</taxon>
        <taxon>Cytophagales</taxon>
        <taxon>Fulvivirgaceae</taxon>
        <taxon>Fulvivirga</taxon>
    </lineage>
</organism>
<reference evidence="1 2" key="1">
    <citation type="submission" date="2012-12" db="EMBL/GenBank/DDBJ databases">
        <title>Genome assembly of Fulvivirga imtechensis AK7.</title>
        <authorList>
            <person name="Nupur N."/>
            <person name="Khatri I."/>
            <person name="Kumar R."/>
            <person name="Subramanian S."/>
            <person name="Pinnaka A."/>
        </authorList>
    </citation>
    <scope>NUCLEOTIDE SEQUENCE [LARGE SCALE GENOMIC DNA]</scope>
    <source>
        <strain evidence="1 2">AK7</strain>
    </source>
</reference>
<dbReference type="EMBL" id="AMZN01000008">
    <property type="protein sequence ID" value="ELR73211.1"/>
    <property type="molecule type" value="Genomic_DNA"/>
</dbReference>
<evidence type="ECO:0000313" key="1">
    <source>
        <dbReference type="EMBL" id="ELR73211.1"/>
    </source>
</evidence>
<dbReference type="STRING" id="1237149.C900_05260"/>
<dbReference type="InterPro" id="IPR016024">
    <property type="entry name" value="ARM-type_fold"/>
</dbReference>
<sequence length="209" mass="22628">MSAADQVAGQSSVDMLDAYMLDIREGSLQAVPREIITDQQNASALINALEQYYSDSVVSVRAMAYDLSKRIALGSDNNSVRQEVVGVLISALRDKDSGVIGRVATGLTYFQKDDFTPASTNSLTALPDPKQPHLDKVIMLTGFVGGPNDMDVLRNLANQSIGRNAKWSAYLVMARLGDEGALIRVLNSVKSRSLNDDVVEELPTVPEIL</sequence>
<comment type="caution">
    <text evidence="1">The sequence shown here is derived from an EMBL/GenBank/DDBJ whole genome shotgun (WGS) entry which is preliminary data.</text>
</comment>
<dbReference type="SUPFAM" id="SSF48371">
    <property type="entry name" value="ARM repeat"/>
    <property type="match status" value="1"/>
</dbReference>
<evidence type="ECO:0008006" key="3">
    <source>
        <dbReference type="Google" id="ProtNLM"/>
    </source>
</evidence>